<evidence type="ECO:0000313" key="18">
    <source>
        <dbReference type="EMBL" id="KFI19086.1"/>
    </source>
</evidence>
<keyword evidence="8 14" id="KW-0963">Cytoplasm</keyword>
<dbReference type="GO" id="GO:0030145">
    <property type="term" value="F:manganese ion binding"/>
    <property type="evidence" value="ECO:0007669"/>
    <property type="project" value="UniProtKB-UniRule"/>
</dbReference>
<dbReference type="EC" id="3.1.26.4" evidence="6 14"/>
<feature type="binding site" evidence="14 15">
    <location>
        <position position="22"/>
    </location>
    <ligand>
        <name>a divalent metal cation</name>
        <dbReference type="ChEBI" id="CHEBI:60240"/>
    </ligand>
</feature>
<dbReference type="AlphaFoldDB" id="A0A0E2Z1I2"/>
<gene>
    <name evidence="14 18" type="primary">rnhB</name>
    <name evidence="18" type="ORF">IB75_10785</name>
</gene>
<keyword evidence="9 14" id="KW-0540">Nuclease</keyword>
<feature type="domain" description="RNase H type-2" evidence="17">
    <location>
        <begin position="15"/>
        <end position="201"/>
    </location>
</feature>
<dbReference type="CDD" id="cd07182">
    <property type="entry name" value="RNase_HII_bacteria_HII_like"/>
    <property type="match status" value="1"/>
</dbReference>
<accession>A0A0E2Z1I2</accession>
<dbReference type="GO" id="GO:0032299">
    <property type="term" value="C:ribonuclease H2 complex"/>
    <property type="evidence" value="ECO:0007669"/>
    <property type="project" value="TreeGrafter"/>
</dbReference>
<evidence type="ECO:0000256" key="2">
    <source>
        <dbReference type="ARBA" id="ARBA00001946"/>
    </source>
</evidence>
<name>A0A0E2Z1I2_9GAMM</name>
<dbReference type="InterPro" id="IPR012337">
    <property type="entry name" value="RNaseH-like_sf"/>
</dbReference>
<dbReference type="FunFam" id="3.30.420.10:FF:000006">
    <property type="entry name" value="Ribonuclease HII"/>
    <property type="match status" value="1"/>
</dbReference>
<keyword evidence="11 14" id="KW-0255">Endonuclease</keyword>
<evidence type="ECO:0000256" key="9">
    <source>
        <dbReference type="ARBA" id="ARBA00022722"/>
    </source>
</evidence>
<dbReference type="HOGENOM" id="CLU_036532_3_2_6"/>
<evidence type="ECO:0000256" key="6">
    <source>
        <dbReference type="ARBA" id="ARBA00012180"/>
    </source>
</evidence>
<dbReference type="PANTHER" id="PTHR10954">
    <property type="entry name" value="RIBONUCLEASE H2 SUBUNIT A"/>
    <property type="match status" value="1"/>
</dbReference>
<evidence type="ECO:0000313" key="19">
    <source>
        <dbReference type="Proteomes" id="UP000028839"/>
    </source>
</evidence>
<comment type="catalytic activity">
    <reaction evidence="1 14 15 16">
        <text>Endonucleolytic cleavage to 5'-phosphomonoester.</text>
        <dbReference type="EC" id="3.1.26.4"/>
    </reaction>
</comment>
<reference evidence="18 19" key="1">
    <citation type="submission" date="2014-07" db="EMBL/GenBank/DDBJ databases">
        <title>Comparative analysis of Nitrosococcus oceani genome inventories of strains from Pacific and Atlantic gyres.</title>
        <authorList>
            <person name="Lim C.K."/>
            <person name="Wang L."/>
            <person name="Sayavedra-Soto L.A."/>
            <person name="Klotz M.G."/>
        </authorList>
    </citation>
    <scope>NUCLEOTIDE SEQUENCE [LARGE SCALE GENOMIC DNA]</scope>
    <source>
        <strain evidence="18 19">C-27</strain>
    </source>
</reference>
<dbReference type="PROSITE" id="PS51975">
    <property type="entry name" value="RNASE_H_2"/>
    <property type="match status" value="1"/>
</dbReference>
<feature type="binding site" evidence="14 15">
    <location>
        <position position="113"/>
    </location>
    <ligand>
        <name>a divalent metal cation</name>
        <dbReference type="ChEBI" id="CHEBI:60240"/>
    </ligand>
</feature>
<feature type="binding site" evidence="14 15">
    <location>
        <position position="21"/>
    </location>
    <ligand>
        <name>a divalent metal cation</name>
        <dbReference type="ChEBI" id="CHEBI:60240"/>
    </ligand>
</feature>
<dbReference type="GO" id="GO:0004523">
    <property type="term" value="F:RNA-DNA hybrid ribonuclease activity"/>
    <property type="evidence" value="ECO:0007669"/>
    <property type="project" value="UniProtKB-UniRule"/>
</dbReference>
<comment type="cofactor">
    <cofactor evidence="2">
        <name>Mg(2+)</name>
        <dbReference type="ChEBI" id="CHEBI:18420"/>
    </cofactor>
</comment>
<comment type="subcellular location">
    <subcellularLocation>
        <location evidence="4 14">Cytoplasm</location>
    </subcellularLocation>
</comment>
<organism evidence="18 19">
    <name type="scientific">Nitrosococcus oceani C-27</name>
    <dbReference type="NCBI Taxonomy" id="314279"/>
    <lineage>
        <taxon>Bacteria</taxon>
        <taxon>Pseudomonadati</taxon>
        <taxon>Pseudomonadota</taxon>
        <taxon>Gammaproteobacteria</taxon>
        <taxon>Chromatiales</taxon>
        <taxon>Chromatiaceae</taxon>
        <taxon>Nitrosococcus</taxon>
    </lineage>
</organism>
<dbReference type="Pfam" id="PF01351">
    <property type="entry name" value="RNase_HII"/>
    <property type="match status" value="1"/>
</dbReference>
<keyword evidence="10 14" id="KW-0479">Metal-binding</keyword>
<dbReference type="OrthoDB" id="9803420at2"/>
<evidence type="ECO:0000256" key="7">
    <source>
        <dbReference type="ARBA" id="ARBA00019179"/>
    </source>
</evidence>
<dbReference type="EMBL" id="JPGN01000063">
    <property type="protein sequence ID" value="KFI19086.1"/>
    <property type="molecule type" value="Genomic_DNA"/>
</dbReference>
<sequence>MLLDGGILSTSVLGQRVAGVDEVGRGPLAGPVIAGAVILDPECPISGVKDSKQLTAPARERLAALIQAQAVAWALGRAEAAEIDQFNILQASLLAMERAISALSVVPDLVLVDGKHCPPTVCPVRAIVKGDQQIMAIGAASIVAKVARDAEMIAFEESYPGYGFGIHKGYPTRAHLAALKALGPCSIHRRSFRPVRRFLEA</sequence>
<dbReference type="InterPro" id="IPR001352">
    <property type="entry name" value="RNase_HII/HIII"/>
</dbReference>
<dbReference type="InterPro" id="IPR022898">
    <property type="entry name" value="RNase_HII"/>
</dbReference>
<dbReference type="InterPro" id="IPR036397">
    <property type="entry name" value="RNaseH_sf"/>
</dbReference>
<comment type="caution">
    <text evidence="18">The sequence shown here is derived from an EMBL/GenBank/DDBJ whole genome shotgun (WGS) entry which is preliminary data.</text>
</comment>
<dbReference type="Gene3D" id="3.30.420.10">
    <property type="entry name" value="Ribonuclease H-like superfamily/Ribonuclease H"/>
    <property type="match status" value="1"/>
</dbReference>
<dbReference type="HAMAP" id="MF_00052_B">
    <property type="entry name" value="RNase_HII_B"/>
    <property type="match status" value="1"/>
</dbReference>
<dbReference type="NCBIfam" id="NF000596">
    <property type="entry name" value="PRK00015.1-4"/>
    <property type="match status" value="1"/>
</dbReference>
<evidence type="ECO:0000256" key="5">
    <source>
        <dbReference type="ARBA" id="ARBA00007383"/>
    </source>
</evidence>
<evidence type="ECO:0000256" key="1">
    <source>
        <dbReference type="ARBA" id="ARBA00000077"/>
    </source>
</evidence>
<dbReference type="SUPFAM" id="SSF53098">
    <property type="entry name" value="Ribonuclease H-like"/>
    <property type="match status" value="1"/>
</dbReference>
<evidence type="ECO:0000256" key="15">
    <source>
        <dbReference type="PROSITE-ProRule" id="PRU01319"/>
    </source>
</evidence>
<dbReference type="GO" id="GO:0043137">
    <property type="term" value="P:DNA replication, removal of RNA primer"/>
    <property type="evidence" value="ECO:0007669"/>
    <property type="project" value="TreeGrafter"/>
</dbReference>
<dbReference type="PANTHER" id="PTHR10954:SF18">
    <property type="entry name" value="RIBONUCLEASE HII"/>
    <property type="match status" value="1"/>
</dbReference>
<comment type="similarity">
    <text evidence="5 14 16">Belongs to the RNase HII family.</text>
</comment>
<keyword evidence="13 14" id="KW-0464">Manganese</keyword>
<evidence type="ECO:0000256" key="10">
    <source>
        <dbReference type="ARBA" id="ARBA00022723"/>
    </source>
</evidence>
<dbReference type="GO" id="GO:0003723">
    <property type="term" value="F:RNA binding"/>
    <property type="evidence" value="ECO:0007669"/>
    <property type="project" value="UniProtKB-UniRule"/>
</dbReference>
<evidence type="ECO:0000256" key="3">
    <source>
        <dbReference type="ARBA" id="ARBA00004065"/>
    </source>
</evidence>
<evidence type="ECO:0000256" key="11">
    <source>
        <dbReference type="ARBA" id="ARBA00022759"/>
    </source>
</evidence>
<comment type="cofactor">
    <cofactor evidence="14 15">
        <name>Mn(2+)</name>
        <dbReference type="ChEBI" id="CHEBI:29035"/>
    </cofactor>
    <cofactor evidence="14 15">
        <name>Mg(2+)</name>
        <dbReference type="ChEBI" id="CHEBI:18420"/>
    </cofactor>
    <text evidence="14 15">Manganese or magnesium. Binds 1 divalent metal ion per monomer in the absence of substrate. May bind a second metal ion after substrate binding.</text>
</comment>
<evidence type="ECO:0000259" key="17">
    <source>
        <dbReference type="PROSITE" id="PS51975"/>
    </source>
</evidence>
<dbReference type="SMR" id="A0A0E2Z1I2"/>
<protein>
    <recommendedName>
        <fullName evidence="7 14">Ribonuclease HII</fullName>
        <shortName evidence="14">RNase HII</shortName>
        <ecNumber evidence="6 14">3.1.26.4</ecNumber>
    </recommendedName>
</protein>
<comment type="function">
    <text evidence="3 14 16">Endonuclease that specifically degrades the RNA of RNA-DNA hybrids.</text>
</comment>
<evidence type="ECO:0000256" key="13">
    <source>
        <dbReference type="ARBA" id="ARBA00023211"/>
    </source>
</evidence>
<dbReference type="InterPro" id="IPR024567">
    <property type="entry name" value="RNase_HII/HIII_dom"/>
</dbReference>
<evidence type="ECO:0000256" key="8">
    <source>
        <dbReference type="ARBA" id="ARBA00022490"/>
    </source>
</evidence>
<evidence type="ECO:0000256" key="14">
    <source>
        <dbReference type="HAMAP-Rule" id="MF_00052"/>
    </source>
</evidence>
<evidence type="ECO:0000256" key="16">
    <source>
        <dbReference type="RuleBase" id="RU003515"/>
    </source>
</evidence>
<evidence type="ECO:0000256" key="4">
    <source>
        <dbReference type="ARBA" id="ARBA00004496"/>
    </source>
</evidence>
<dbReference type="GO" id="GO:0005737">
    <property type="term" value="C:cytoplasm"/>
    <property type="evidence" value="ECO:0007669"/>
    <property type="project" value="UniProtKB-SubCell"/>
</dbReference>
<dbReference type="NCBIfam" id="NF000594">
    <property type="entry name" value="PRK00015.1-1"/>
    <property type="match status" value="1"/>
</dbReference>
<dbReference type="NCBIfam" id="NF000595">
    <property type="entry name" value="PRK00015.1-3"/>
    <property type="match status" value="1"/>
</dbReference>
<dbReference type="GO" id="GO:0006298">
    <property type="term" value="P:mismatch repair"/>
    <property type="evidence" value="ECO:0007669"/>
    <property type="project" value="TreeGrafter"/>
</dbReference>
<evidence type="ECO:0000256" key="12">
    <source>
        <dbReference type="ARBA" id="ARBA00022801"/>
    </source>
</evidence>
<proteinExistence type="inferred from homology"/>
<dbReference type="Proteomes" id="UP000028839">
    <property type="component" value="Unassembled WGS sequence"/>
</dbReference>
<keyword evidence="12 14" id="KW-0378">Hydrolase</keyword>